<dbReference type="GO" id="GO:0016491">
    <property type="term" value="F:oxidoreductase activity"/>
    <property type="evidence" value="ECO:0007669"/>
    <property type="project" value="InterPro"/>
</dbReference>
<dbReference type="InterPro" id="IPR029039">
    <property type="entry name" value="Flavoprotein-like_sf"/>
</dbReference>
<proteinExistence type="predicted"/>
<accession>A0A1L7CYP4</accession>
<dbReference type="STRING" id="1437874.CSPHI_08170"/>
<dbReference type="Gene3D" id="3.40.50.360">
    <property type="match status" value="1"/>
</dbReference>
<dbReference type="SUPFAM" id="SSF52218">
    <property type="entry name" value="Flavoproteins"/>
    <property type="match status" value="1"/>
</dbReference>
<dbReference type="AlphaFoldDB" id="A0A1L7CYP4"/>
<dbReference type="Proteomes" id="UP000185469">
    <property type="component" value="Chromosome"/>
</dbReference>
<sequence>MRIGVITGSTRGGNRGAAIGDAVVAALAGRADVEVADLRVADFDLGLLADPVLPAHADGRYADPATARWAAAVAPCEAFIFVTPEYNAAPPAAMKNAVDLLWAEWRAKPVGFVGYAFNGAVRAISHWRDITANLGMRVVQPAVTVNLATDYPDGGSFTPAGDFADRLHGLVDALLAERG</sequence>
<dbReference type="PANTHER" id="PTHR30543:SF21">
    <property type="entry name" value="NAD(P)H-DEPENDENT FMN REDUCTASE LOT6"/>
    <property type="match status" value="1"/>
</dbReference>
<organism evidence="2 3">
    <name type="scientific">Corynebacterium sphenisci DSM 44792</name>
    <dbReference type="NCBI Taxonomy" id="1437874"/>
    <lineage>
        <taxon>Bacteria</taxon>
        <taxon>Bacillati</taxon>
        <taxon>Actinomycetota</taxon>
        <taxon>Actinomycetes</taxon>
        <taxon>Mycobacteriales</taxon>
        <taxon>Corynebacteriaceae</taxon>
        <taxon>Corynebacterium</taxon>
    </lineage>
</organism>
<dbReference type="GO" id="GO:0005829">
    <property type="term" value="C:cytosol"/>
    <property type="evidence" value="ECO:0007669"/>
    <property type="project" value="TreeGrafter"/>
</dbReference>
<dbReference type="PANTHER" id="PTHR30543">
    <property type="entry name" value="CHROMATE REDUCTASE"/>
    <property type="match status" value="1"/>
</dbReference>
<dbReference type="InterPro" id="IPR050712">
    <property type="entry name" value="NAD(P)H-dep_reductase"/>
</dbReference>
<dbReference type="InterPro" id="IPR005025">
    <property type="entry name" value="FMN_Rdtase-like_dom"/>
</dbReference>
<dbReference type="KEGG" id="csph:CSPHI_08170"/>
<gene>
    <name evidence="2" type="ORF">CSPHI_08170</name>
</gene>
<reference evidence="2 3" key="1">
    <citation type="submission" date="2014-08" db="EMBL/GenBank/DDBJ databases">
        <title>Complete genome sequence of Corynebacterium sphenisci CECT 5990(T) (=DSM 44792(T)), isolated from healthy wild penguins.</title>
        <authorList>
            <person name="Ruckert C."/>
            <person name="Albersmeier A."/>
            <person name="Winkler A."/>
            <person name="Kalinowski J."/>
        </authorList>
    </citation>
    <scope>NUCLEOTIDE SEQUENCE [LARGE SCALE GENOMIC DNA]</scope>
    <source>
        <strain evidence="2 3">DSM 44792</strain>
    </source>
</reference>
<feature type="domain" description="NADPH-dependent FMN reductase-like" evidence="1">
    <location>
        <begin position="1"/>
        <end position="148"/>
    </location>
</feature>
<evidence type="ECO:0000259" key="1">
    <source>
        <dbReference type="Pfam" id="PF03358"/>
    </source>
</evidence>
<evidence type="ECO:0000313" key="2">
    <source>
        <dbReference type="EMBL" id="APT91016.1"/>
    </source>
</evidence>
<name>A0A1L7CYP4_9CORY</name>
<dbReference type="GO" id="GO:0010181">
    <property type="term" value="F:FMN binding"/>
    <property type="evidence" value="ECO:0007669"/>
    <property type="project" value="TreeGrafter"/>
</dbReference>
<evidence type="ECO:0000313" key="3">
    <source>
        <dbReference type="Proteomes" id="UP000185469"/>
    </source>
</evidence>
<protein>
    <recommendedName>
        <fullName evidence="1">NADPH-dependent FMN reductase-like domain-containing protein</fullName>
    </recommendedName>
</protein>
<dbReference type="Pfam" id="PF03358">
    <property type="entry name" value="FMN_red"/>
    <property type="match status" value="1"/>
</dbReference>
<keyword evidence="3" id="KW-1185">Reference proteome</keyword>
<dbReference type="EMBL" id="CP009248">
    <property type="protein sequence ID" value="APT91016.1"/>
    <property type="molecule type" value="Genomic_DNA"/>
</dbReference>